<organism evidence="2 3">
    <name type="scientific">Candidatus Rhodoblastus alkanivorans</name>
    <dbReference type="NCBI Taxonomy" id="2954117"/>
    <lineage>
        <taxon>Bacteria</taxon>
        <taxon>Pseudomonadati</taxon>
        <taxon>Pseudomonadota</taxon>
        <taxon>Alphaproteobacteria</taxon>
        <taxon>Hyphomicrobiales</taxon>
        <taxon>Rhodoblastaceae</taxon>
        <taxon>Rhodoblastus</taxon>
    </lineage>
</organism>
<evidence type="ECO:0008006" key="4">
    <source>
        <dbReference type="Google" id="ProtNLM"/>
    </source>
</evidence>
<keyword evidence="3" id="KW-1185">Reference proteome</keyword>
<dbReference type="EMBL" id="JAIVFP010000002">
    <property type="protein sequence ID" value="MCI4685007.1"/>
    <property type="molecule type" value="Genomic_DNA"/>
</dbReference>
<evidence type="ECO:0000313" key="3">
    <source>
        <dbReference type="Proteomes" id="UP001139104"/>
    </source>
</evidence>
<evidence type="ECO:0000313" key="2">
    <source>
        <dbReference type="EMBL" id="MCI4685007.1"/>
    </source>
</evidence>
<dbReference type="Proteomes" id="UP001139104">
    <property type="component" value="Unassembled WGS sequence"/>
</dbReference>
<accession>A0ABS9ZD95</accession>
<dbReference type="RefSeq" id="WP_243069028.1">
    <property type="nucleotide sequence ID" value="NZ_JAIVFK010000018.1"/>
</dbReference>
<comment type="caution">
    <text evidence="2">The sequence shown here is derived from an EMBL/GenBank/DDBJ whole genome shotgun (WGS) entry which is preliminary data.</text>
</comment>
<reference evidence="2" key="1">
    <citation type="journal article" date="2022" name="ISME J.">
        <title>Identification of active gaseous-alkane degraders at natural gas seeps.</title>
        <authorList>
            <person name="Farhan Ul Haque M."/>
            <person name="Hernandez M."/>
            <person name="Crombie A.T."/>
            <person name="Murrell J.C."/>
        </authorList>
    </citation>
    <scope>NUCLEOTIDE SEQUENCE</scope>
    <source>
        <strain evidence="2">PC2</strain>
    </source>
</reference>
<proteinExistence type="predicted"/>
<feature type="region of interest" description="Disordered" evidence="1">
    <location>
        <begin position="80"/>
        <end position="106"/>
    </location>
</feature>
<name>A0ABS9ZD95_9HYPH</name>
<gene>
    <name evidence="2" type="ORF">K2U94_19975</name>
</gene>
<sequence length="186" mass="20389">MAITSEKMTKDLRLMNDAVSRTADLLDGATKQQFRERSARYLETLVNRIDLQRAQEGGAQELSRAEAIRAKEEREAAEARRLADRAIDAKRRQEGRGGVDPESQRDTLADRAIVAGAQQAAAREAREAAAAREAANILADHPARPLPQALVESNALAKLRAEQEKVLHDIEGEGAEAQTNKGQRMA</sequence>
<evidence type="ECO:0000256" key="1">
    <source>
        <dbReference type="SAM" id="MobiDB-lite"/>
    </source>
</evidence>
<protein>
    <recommendedName>
        <fullName evidence="4">Colicin import membrane protein</fullName>
    </recommendedName>
</protein>